<keyword evidence="2" id="KW-0472">Membrane</keyword>
<protein>
    <recommendedName>
        <fullName evidence="5">Lipoprotein</fullName>
    </recommendedName>
</protein>
<accession>A0ABU8Q2B1</accession>
<proteinExistence type="predicted"/>
<evidence type="ECO:0000313" key="4">
    <source>
        <dbReference type="Proteomes" id="UP001380365"/>
    </source>
</evidence>
<keyword evidence="4" id="KW-1185">Reference proteome</keyword>
<reference evidence="3 4" key="1">
    <citation type="submission" date="2023-12" db="EMBL/GenBank/DDBJ databases">
        <title>Gut-associated functions are favored during microbiome assembly across C. elegans life.</title>
        <authorList>
            <person name="Zimmermann J."/>
        </authorList>
    </citation>
    <scope>NUCLEOTIDE SEQUENCE [LARGE SCALE GENOMIC DNA]</scope>
    <source>
        <strain evidence="3 4">JUb134</strain>
    </source>
</reference>
<gene>
    <name evidence="3" type="ORF">WH159_04915</name>
</gene>
<feature type="compositionally biased region" description="Low complexity" evidence="1">
    <location>
        <begin position="48"/>
        <end position="68"/>
    </location>
</feature>
<name>A0ABU8Q2B1_9SPHN</name>
<dbReference type="Proteomes" id="UP001380365">
    <property type="component" value="Unassembled WGS sequence"/>
</dbReference>
<keyword evidence="2" id="KW-1133">Transmembrane helix</keyword>
<keyword evidence="2" id="KW-0812">Transmembrane</keyword>
<evidence type="ECO:0000256" key="2">
    <source>
        <dbReference type="SAM" id="Phobius"/>
    </source>
</evidence>
<dbReference type="EMBL" id="JBBGZA010000001">
    <property type="protein sequence ID" value="MEJ5093874.1"/>
    <property type="molecule type" value="Genomic_DNA"/>
</dbReference>
<sequence length="274" mass="27898">MTTSRSRRAAPAKSAGGGRFLATAMVAGVTLGMGALLLWPRDGERSEPAPSAVAPKPAPPAAVASPTGVRALPAAEQLARAARTVFGPTGKASSAGEGGQVVTTPARLVWRGDTAVLISTAEMVDGCHGCTGGLDIAYLKPAGDGFTLVQRWPDAVSGSSWGAPPGEWSVSDKFGANPVIYASGGGTWQGYTCSVFTLTELGAGGPVGLVSVPEGYDDSGAGTTPATTLEGKIANIVPGRGFDVHYTGTQSFTDHYVRQGDKYAVRGETRMPTC</sequence>
<evidence type="ECO:0008006" key="5">
    <source>
        <dbReference type="Google" id="ProtNLM"/>
    </source>
</evidence>
<feature type="region of interest" description="Disordered" evidence="1">
    <location>
        <begin position="42"/>
        <end position="68"/>
    </location>
</feature>
<organism evidence="3 4">
    <name type="scientific">Sphingomonas molluscorum</name>
    <dbReference type="NCBI Taxonomy" id="418184"/>
    <lineage>
        <taxon>Bacteria</taxon>
        <taxon>Pseudomonadati</taxon>
        <taxon>Pseudomonadota</taxon>
        <taxon>Alphaproteobacteria</taxon>
        <taxon>Sphingomonadales</taxon>
        <taxon>Sphingomonadaceae</taxon>
        <taxon>Sphingomonas</taxon>
    </lineage>
</organism>
<feature type="transmembrane region" description="Helical" evidence="2">
    <location>
        <begin position="20"/>
        <end position="39"/>
    </location>
</feature>
<evidence type="ECO:0000313" key="3">
    <source>
        <dbReference type="EMBL" id="MEJ5093874.1"/>
    </source>
</evidence>
<comment type="caution">
    <text evidence="3">The sequence shown here is derived from an EMBL/GenBank/DDBJ whole genome shotgun (WGS) entry which is preliminary data.</text>
</comment>
<evidence type="ECO:0000256" key="1">
    <source>
        <dbReference type="SAM" id="MobiDB-lite"/>
    </source>
</evidence>
<dbReference type="RefSeq" id="WP_132882416.1">
    <property type="nucleotide sequence ID" value="NZ_JBBGZA010000001.1"/>
</dbReference>